<evidence type="ECO:0000256" key="1">
    <source>
        <dbReference type="SAM" id="SignalP"/>
    </source>
</evidence>
<sequence length="110" mass="12010">MRLHTRMIPLIPFAMTAVLIGGGAAVAPAAYADAATAPTASPKCTVWEENTTRFSGWCDGHGPASYRATITCRRGGEHQGAWRWLGDRRGSTAWCEKNDRVASKWQFRTG</sequence>
<accession>A0AAU2VFT5</accession>
<proteinExistence type="predicted"/>
<gene>
    <name evidence="2" type="ORF">OG549_37840</name>
</gene>
<feature type="signal peptide" evidence="1">
    <location>
        <begin position="1"/>
        <end position="32"/>
    </location>
</feature>
<feature type="chain" id="PRO_5043367907" evidence="1">
    <location>
        <begin position="33"/>
        <end position="110"/>
    </location>
</feature>
<name>A0AAU2VFT5_9ACTN</name>
<protein>
    <submittedName>
        <fullName evidence="2">Uncharacterized protein</fullName>
    </submittedName>
</protein>
<keyword evidence="1" id="KW-0732">Signal</keyword>
<evidence type="ECO:0000313" key="2">
    <source>
        <dbReference type="EMBL" id="WTW65939.1"/>
    </source>
</evidence>
<dbReference type="AlphaFoldDB" id="A0AAU2VFT5"/>
<organism evidence="2">
    <name type="scientific">Streptomyces sp. NBC_00003</name>
    <dbReference type="NCBI Taxonomy" id="2903608"/>
    <lineage>
        <taxon>Bacteria</taxon>
        <taxon>Bacillati</taxon>
        <taxon>Actinomycetota</taxon>
        <taxon>Actinomycetes</taxon>
        <taxon>Kitasatosporales</taxon>
        <taxon>Streptomycetaceae</taxon>
        <taxon>Streptomyces</taxon>
    </lineage>
</organism>
<reference evidence="2" key="1">
    <citation type="submission" date="2022-10" db="EMBL/GenBank/DDBJ databases">
        <title>The complete genomes of actinobacterial strains from the NBC collection.</title>
        <authorList>
            <person name="Joergensen T.S."/>
            <person name="Alvarez Arevalo M."/>
            <person name="Sterndorff E.B."/>
            <person name="Faurdal D."/>
            <person name="Vuksanovic O."/>
            <person name="Mourched A.-S."/>
            <person name="Charusanti P."/>
            <person name="Shaw S."/>
            <person name="Blin K."/>
            <person name="Weber T."/>
        </authorList>
    </citation>
    <scope>NUCLEOTIDE SEQUENCE</scope>
    <source>
        <strain evidence="2">NBC_00003</strain>
    </source>
</reference>
<dbReference type="EMBL" id="CP108318">
    <property type="protein sequence ID" value="WTW65939.1"/>
    <property type="molecule type" value="Genomic_DNA"/>
</dbReference>